<protein>
    <submittedName>
        <fullName evidence="1">Uncharacterized protein</fullName>
    </submittedName>
</protein>
<accession>A0ACC2ECX1</accession>
<sequence>MAEAKVCMKKFTASDYSHRKPRLRALEKGIIDPHRQQFYYGIVNTPITTHLQGKPPSHSYHPRLIHAAIPSYHRRYSPVTEVVLGNKVKCIAPENEFSYNRMVSDVTDVLRLHPPAHAIDSNKTDPWYGRTKTYVTDPSVDDYTVRKSGILAPLERDPQRLEKLRPSSNGQESAGNASWCSQSLSQGKRLS</sequence>
<name>A0ACC2ECX1_DIPCM</name>
<proteinExistence type="predicted"/>
<evidence type="ECO:0000313" key="1">
    <source>
        <dbReference type="EMBL" id="KAJ7564403.1"/>
    </source>
</evidence>
<keyword evidence="2" id="KW-1185">Reference proteome</keyword>
<evidence type="ECO:0000313" key="2">
    <source>
        <dbReference type="Proteomes" id="UP001162992"/>
    </source>
</evidence>
<organism evidence="1 2">
    <name type="scientific">Diphasiastrum complanatum</name>
    <name type="common">Issler's clubmoss</name>
    <name type="synonym">Lycopodium complanatum</name>
    <dbReference type="NCBI Taxonomy" id="34168"/>
    <lineage>
        <taxon>Eukaryota</taxon>
        <taxon>Viridiplantae</taxon>
        <taxon>Streptophyta</taxon>
        <taxon>Embryophyta</taxon>
        <taxon>Tracheophyta</taxon>
        <taxon>Lycopodiopsida</taxon>
        <taxon>Lycopodiales</taxon>
        <taxon>Lycopodiaceae</taxon>
        <taxon>Lycopodioideae</taxon>
        <taxon>Diphasiastrum</taxon>
    </lineage>
</organism>
<dbReference type="EMBL" id="CM055093">
    <property type="protein sequence ID" value="KAJ7564403.1"/>
    <property type="molecule type" value="Genomic_DNA"/>
</dbReference>
<gene>
    <name evidence="1" type="ORF">O6H91_02G015900</name>
</gene>
<comment type="caution">
    <text evidence="1">The sequence shown here is derived from an EMBL/GenBank/DDBJ whole genome shotgun (WGS) entry which is preliminary data.</text>
</comment>
<dbReference type="Proteomes" id="UP001162992">
    <property type="component" value="Chromosome 2"/>
</dbReference>
<reference evidence="2" key="1">
    <citation type="journal article" date="2024" name="Proc. Natl. Acad. Sci. U.S.A.">
        <title>Extraordinary preservation of gene collinearity over three hundred million years revealed in homosporous lycophytes.</title>
        <authorList>
            <person name="Li C."/>
            <person name="Wickell D."/>
            <person name="Kuo L.Y."/>
            <person name="Chen X."/>
            <person name="Nie B."/>
            <person name="Liao X."/>
            <person name="Peng D."/>
            <person name="Ji J."/>
            <person name="Jenkins J."/>
            <person name="Williams M."/>
            <person name="Shu S."/>
            <person name="Plott C."/>
            <person name="Barry K."/>
            <person name="Rajasekar S."/>
            <person name="Grimwood J."/>
            <person name="Han X."/>
            <person name="Sun S."/>
            <person name="Hou Z."/>
            <person name="He W."/>
            <person name="Dai G."/>
            <person name="Sun C."/>
            <person name="Schmutz J."/>
            <person name="Leebens-Mack J.H."/>
            <person name="Li F.W."/>
            <person name="Wang L."/>
        </authorList>
    </citation>
    <scope>NUCLEOTIDE SEQUENCE [LARGE SCALE GENOMIC DNA]</scope>
    <source>
        <strain evidence="2">cv. PW_Plant_1</strain>
    </source>
</reference>